<accession>A0A2H9N1X8</accession>
<dbReference type="EMBL" id="PFUW01000020">
    <property type="protein sequence ID" value="PJB04058.1"/>
    <property type="molecule type" value="Genomic_DNA"/>
</dbReference>
<dbReference type="Proteomes" id="UP000228874">
    <property type="component" value="Unassembled WGS sequence"/>
</dbReference>
<evidence type="ECO:0000313" key="6">
    <source>
        <dbReference type="EMBL" id="PIX27886.1"/>
    </source>
</evidence>
<gene>
    <name evidence="9" type="ORF">CO072_01065</name>
    <name evidence="8" type="ORF">CO124_01310</name>
    <name evidence="4" type="ORF">COS22_01895</name>
    <name evidence="3" type="ORF">COS45_00980</name>
    <name evidence="5" type="ORF">COW47_00535</name>
    <name evidence="2" type="ORF">COW69_00500</name>
    <name evidence="7" type="ORF">COY63_00935</name>
    <name evidence="6" type="ORF">COZ66_02555</name>
</gene>
<evidence type="ECO:0000313" key="12">
    <source>
        <dbReference type="Proteomes" id="UP000229789"/>
    </source>
</evidence>
<evidence type="ECO:0000313" key="3">
    <source>
        <dbReference type="EMBL" id="PIV13799.1"/>
    </source>
</evidence>
<keyword evidence="1" id="KW-0472">Membrane</keyword>
<accession>A0A2H9M6Z7</accession>
<accession>A0A2H9MMV7</accession>
<evidence type="ECO:0000313" key="4">
    <source>
        <dbReference type="EMBL" id="PIV46355.1"/>
    </source>
</evidence>
<proteinExistence type="predicted"/>
<accession>A0A2H9QS98</accession>
<dbReference type="Proteomes" id="UP000230713">
    <property type="component" value="Unassembled WGS sequence"/>
</dbReference>
<dbReference type="EMBL" id="PFMG01000022">
    <property type="protein sequence ID" value="PIY99918.1"/>
    <property type="molecule type" value="Genomic_DNA"/>
</dbReference>
<dbReference type="Proteomes" id="UP000231449">
    <property type="component" value="Unassembled WGS sequence"/>
</dbReference>
<evidence type="ECO:0000313" key="7">
    <source>
        <dbReference type="EMBL" id="PIY99918.1"/>
    </source>
</evidence>
<protein>
    <submittedName>
        <fullName evidence="2">Uncharacterized protein</fullName>
    </submittedName>
</protein>
<evidence type="ECO:0000313" key="9">
    <source>
        <dbReference type="EMBL" id="PJC01485.1"/>
    </source>
</evidence>
<feature type="transmembrane region" description="Helical" evidence="1">
    <location>
        <begin position="366"/>
        <end position="383"/>
    </location>
</feature>
<dbReference type="EMBL" id="PFFF01000015">
    <property type="protein sequence ID" value="PIV89850.1"/>
    <property type="molecule type" value="Genomic_DNA"/>
</dbReference>
<dbReference type="Proteomes" id="UP000228888">
    <property type="component" value="Unassembled WGS sequence"/>
</dbReference>
<accession>A0A2H9P8S3</accession>
<organism evidence="2 12">
    <name type="scientific">Huberarchaeum crystalense</name>
    <dbReference type="NCBI Taxonomy" id="2014257"/>
    <lineage>
        <taxon>Archaea</taxon>
        <taxon>Candidatus Huberarchaeota</taxon>
        <taxon>Candidatus Huberarchaeia</taxon>
        <taxon>Candidatus Huberarchaeales</taxon>
        <taxon>Candidatus Huberarchaeaceae</taxon>
        <taxon>Candidatus Huberarchaeum</taxon>
    </lineage>
</organism>
<evidence type="ECO:0000313" key="2">
    <source>
        <dbReference type="EMBL" id="PIN66763.1"/>
    </source>
</evidence>
<dbReference type="AlphaFoldDB" id="A0A2G9LJN8"/>
<evidence type="ECO:0000313" key="8">
    <source>
        <dbReference type="EMBL" id="PJB04058.1"/>
    </source>
</evidence>
<evidence type="ECO:0000256" key="1">
    <source>
        <dbReference type="SAM" id="Phobius"/>
    </source>
</evidence>
<feature type="transmembrane region" description="Helical" evidence="1">
    <location>
        <begin position="282"/>
        <end position="302"/>
    </location>
</feature>
<keyword evidence="1" id="KW-0812">Transmembrane</keyword>
<comment type="caution">
    <text evidence="2">The sequence shown here is derived from an EMBL/GenBank/DDBJ whole genome shotgun (WGS) entry which is preliminary data.</text>
</comment>
<dbReference type="Proteomes" id="UP000228989">
    <property type="component" value="Unassembled WGS sequence"/>
</dbReference>
<keyword evidence="1" id="KW-1133">Transmembrane helix</keyword>
<evidence type="ECO:0000313" key="5">
    <source>
        <dbReference type="EMBL" id="PIV89850.1"/>
    </source>
</evidence>
<accession>A0A2G9LJN8</accession>
<evidence type="ECO:0000313" key="11">
    <source>
        <dbReference type="Proteomes" id="UP000228888"/>
    </source>
</evidence>
<dbReference type="EMBL" id="PCUF01000002">
    <property type="protein sequence ID" value="PIN66763.1"/>
    <property type="molecule type" value="Genomic_DNA"/>
</dbReference>
<dbReference type="EMBL" id="PETW01000031">
    <property type="protein sequence ID" value="PIV46355.1"/>
    <property type="molecule type" value="Genomic_DNA"/>
</dbReference>
<reference evidence="2 12" key="2">
    <citation type="submission" date="2017-09" db="EMBL/GenBank/DDBJ databases">
        <title>Depth-based differentiation of microbial function through sediment-hosted aquifers and enrichment of novel symbionts in the deep terrestrial subsurface.</title>
        <authorList>
            <person name="Probst A.J."/>
            <person name="Ladd B."/>
            <person name="Jarett J.K."/>
            <person name="Geller-Mcgrath D.E."/>
            <person name="Sieber C.M."/>
            <person name="Emerson J.B."/>
            <person name="Anantharaman K."/>
            <person name="Thomas B.C."/>
            <person name="Malmstrom R."/>
            <person name="Stieglmeier M."/>
            <person name="Klingl A."/>
            <person name="Woyke T."/>
            <person name="Ryan C.M."/>
            <person name="Banfield J.F."/>
        </authorList>
    </citation>
    <scope>NUCLEOTIDE SEQUENCE [LARGE SCALE GENOMIC DNA]</scope>
    <source>
        <strain evidence="4">CG02_land_8_20_14_3_00_31_209</strain>
        <strain evidence="3">CG03_land_8_20_14_0_80_31_114</strain>
        <strain evidence="5">CG17_big_fil_post_rev_8_21_14_2_50_31_73</strain>
        <strain evidence="2">CG18_big_fil_WC_8_21_14_2_50_31_19</strain>
        <strain evidence="7">CG_4_10_14_0_8_um_filter_31_133</strain>
        <strain evidence="6">CG_4_8_14_3_um_filter</strain>
        <strain evidence="9">CG_4_9_14_0_8_um_filter_31_21</strain>
        <strain evidence="8">CG_4_9_14_3_um_filter_31_125</strain>
    </source>
</reference>
<evidence type="ECO:0000313" key="10">
    <source>
        <dbReference type="Proteomes" id="UP000228874"/>
    </source>
</evidence>
<name>A0A2G9LJN8_HUBC1</name>
<dbReference type="EMBL" id="PFSX01000028">
    <property type="protein sequence ID" value="PJC01485.1"/>
    <property type="molecule type" value="Genomic_DNA"/>
</dbReference>
<dbReference type="EMBL" id="PFIH01000064">
    <property type="protein sequence ID" value="PIX27886.1"/>
    <property type="molecule type" value="Genomic_DNA"/>
</dbReference>
<sequence>MRHKILLLGLAILILFTPVFAADEDSVKFNAYTGSTFEKNRAIFDVFTQESASACFYILDNFSIKEISEKINQTRYRVDLKNLTTGKHKILFTCYFNSKNYSTNPYNFEIYPIFCGDGICSSGETPQSCPADCGSPYRKIGDVCYSDESCESKHCVHGFCRENKWAAGDGFCDKNIGENCENSPKDCGVCPKIKYRIYSSTMSVQPFCKEESVCIDVSELNVELIIDNNMSYSINKYSICFNASEGSHIFTLKKEQFLSISDVFNVIECDKKIIFGYLCSKYAWPLVALFALLSAFIVWMLLNPRFFMPKYEKGEGARANLQHFINSALRSLSEEEIVNLAREKGWQISDVASAVKNVVMQRDFKRFLFGGAVFITLILIVFLLGVCDFYWVPAAVCVVSVATLIKQRSLYF</sequence>
<dbReference type="EMBL" id="PEUT01000025">
    <property type="protein sequence ID" value="PIV13799.1"/>
    <property type="molecule type" value="Genomic_DNA"/>
</dbReference>
<accession>A0A2H9M487</accession>
<dbReference type="Proteomes" id="UP000229789">
    <property type="component" value="Unassembled WGS sequence"/>
</dbReference>
<dbReference type="Proteomes" id="UP000230477">
    <property type="component" value="Unassembled WGS sequence"/>
</dbReference>
<dbReference type="Proteomes" id="UP000231232">
    <property type="component" value="Unassembled WGS sequence"/>
</dbReference>
<reference evidence="10 11" key="1">
    <citation type="submission" date="2017-09" db="EMBL/GenBank/DDBJ databases">
        <title>Depth-based differentiation of microbial function through sediment-hosted aquifers and enrichment of novel symbionts in the deep terrestrial subsurface.</title>
        <authorList>
            <person name="Probst A.J."/>
            <person name="Ladd B."/>
            <person name="Jarett J.K."/>
            <person name="Geller-Mcgrath D.E."/>
            <person name="Sieber C.M.K."/>
            <person name="Emerson J.B."/>
            <person name="Anantharaman K."/>
            <person name="Thomas B.C."/>
            <person name="Malmstrom R."/>
            <person name="Stieglmeier M."/>
            <person name="Klingl A."/>
            <person name="Woyke T."/>
            <person name="Ryan C.M."/>
            <person name="Banfield J.F."/>
        </authorList>
    </citation>
    <scope>NUCLEOTIDE SEQUENCE [LARGE SCALE GENOMIC DNA]</scope>
</reference>
<accession>A0A2H9RD93</accession>